<dbReference type="OrthoDB" id="9809918at2"/>
<feature type="transmembrane region" description="Helical" evidence="8">
    <location>
        <begin position="350"/>
        <end position="372"/>
    </location>
</feature>
<dbReference type="SUPFAM" id="SSF103473">
    <property type="entry name" value="MFS general substrate transporter"/>
    <property type="match status" value="1"/>
</dbReference>
<dbReference type="RefSeq" id="WP_021098684.1">
    <property type="nucleotide sequence ID" value="NZ_KE557323.1"/>
</dbReference>
<evidence type="ECO:0000256" key="3">
    <source>
        <dbReference type="ARBA" id="ARBA00022475"/>
    </source>
</evidence>
<dbReference type="PANTHER" id="PTHR23513:SF11">
    <property type="entry name" value="STAPHYLOFERRIN A TRANSPORTER"/>
    <property type="match status" value="1"/>
</dbReference>
<dbReference type="PANTHER" id="PTHR23513">
    <property type="entry name" value="INTEGRAL MEMBRANE EFFLUX PROTEIN-RELATED"/>
    <property type="match status" value="1"/>
</dbReference>
<dbReference type="Pfam" id="PF05977">
    <property type="entry name" value="MFS_3"/>
    <property type="match status" value="1"/>
</dbReference>
<accession>S9QQY0</accession>
<evidence type="ECO:0000313" key="11">
    <source>
        <dbReference type="Proteomes" id="UP000015346"/>
    </source>
</evidence>
<name>S9QQY0_9RHOB</name>
<evidence type="ECO:0000256" key="8">
    <source>
        <dbReference type="SAM" id="Phobius"/>
    </source>
</evidence>
<organism evidence="10 11">
    <name type="scientific">Rubellimicrobium thermophilum DSM 16684</name>
    <dbReference type="NCBI Taxonomy" id="1123069"/>
    <lineage>
        <taxon>Bacteria</taxon>
        <taxon>Pseudomonadati</taxon>
        <taxon>Pseudomonadota</taxon>
        <taxon>Alphaproteobacteria</taxon>
        <taxon>Rhodobacterales</taxon>
        <taxon>Roseobacteraceae</taxon>
        <taxon>Rubellimicrobium</taxon>
    </lineage>
</organism>
<feature type="transmembrane region" description="Helical" evidence="8">
    <location>
        <begin position="21"/>
        <end position="42"/>
    </location>
</feature>
<evidence type="ECO:0000256" key="6">
    <source>
        <dbReference type="ARBA" id="ARBA00023136"/>
    </source>
</evidence>
<reference evidence="10 11" key="1">
    <citation type="journal article" date="2013" name="Stand. Genomic Sci.">
        <title>Genome sequence of the reddish-pigmented Rubellimicrobium thermophilum type strain (DSM 16684(T)), a member of the Roseobacter clade.</title>
        <authorList>
            <person name="Fiebig A."/>
            <person name="Riedel T."/>
            <person name="Gronow S."/>
            <person name="Petersen J."/>
            <person name="Klenk H.P."/>
            <person name="Goker M."/>
        </authorList>
    </citation>
    <scope>NUCLEOTIDE SEQUENCE [LARGE SCALE GENOMIC DNA]</scope>
    <source>
        <strain evidence="10 11">DSM 16684</strain>
    </source>
</reference>
<evidence type="ECO:0000259" key="9">
    <source>
        <dbReference type="PROSITE" id="PS50850"/>
    </source>
</evidence>
<dbReference type="CDD" id="cd06173">
    <property type="entry name" value="MFS_MefA_like"/>
    <property type="match status" value="1"/>
</dbReference>
<feature type="transmembrane region" description="Helical" evidence="8">
    <location>
        <begin position="167"/>
        <end position="195"/>
    </location>
</feature>
<dbReference type="AlphaFoldDB" id="S9QQY0"/>
<dbReference type="EMBL" id="AOLV01000029">
    <property type="protein sequence ID" value="EPX83811.1"/>
    <property type="molecule type" value="Genomic_DNA"/>
</dbReference>
<keyword evidence="3" id="KW-1003">Cell membrane</keyword>
<evidence type="ECO:0000256" key="5">
    <source>
        <dbReference type="ARBA" id="ARBA00022989"/>
    </source>
</evidence>
<proteinExistence type="predicted"/>
<dbReference type="GO" id="GO:0022857">
    <property type="term" value="F:transmembrane transporter activity"/>
    <property type="evidence" value="ECO:0007669"/>
    <property type="project" value="InterPro"/>
</dbReference>
<feature type="transmembrane region" description="Helical" evidence="8">
    <location>
        <begin position="316"/>
        <end position="338"/>
    </location>
</feature>
<gene>
    <name evidence="10" type="ORF">ruthe_02609</name>
</gene>
<evidence type="ECO:0000256" key="4">
    <source>
        <dbReference type="ARBA" id="ARBA00022692"/>
    </source>
</evidence>
<comment type="caution">
    <text evidence="10">The sequence shown here is derived from an EMBL/GenBank/DDBJ whole genome shotgun (WGS) entry which is preliminary data.</text>
</comment>
<evidence type="ECO:0000313" key="10">
    <source>
        <dbReference type="EMBL" id="EPX83811.1"/>
    </source>
</evidence>
<dbReference type="HOGENOM" id="CLU_034180_11_1_5"/>
<dbReference type="InterPro" id="IPR020846">
    <property type="entry name" value="MFS_dom"/>
</dbReference>
<evidence type="ECO:0000256" key="1">
    <source>
        <dbReference type="ARBA" id="ARBA00004651"/>
    </source>
</evidence>
<dbReference type="PROSITE" id="PS50850">
    <property type="entry name" value="MFS"/>
    <property type="match status" value="1"/>
</dbReference>
<protein>
    <submittedName>
        <fullName evidence="10">Arabinose efflux permease</fullName>
    </submittedName>
</protein>
<keyword evidence="11" id="KW-1185">Reference proteome</keyword>
<dbReference type="Gene3D" id="1.20.1250.20">
    <property type="entry name" value="MFS general substrate transporter like domains"/>
    <property type="match status" value="1"/>
</dbReference>
<dbReference type="STRING" id="1123069.ruthe_02609"/>
<dbReference type="GO" id="GO:0005886">
    <property type="term" value="C:plasma membrane"/>
    <property type="evidence" value="ECO:0007669"/>
    <property type="project" value="UniProtKB-SubCell"/>
</dbReference>
<feature type="transmembrane region" description="Helical" evidence="8">
    <location>
        <begin position="378"/>
        <end position="397"/>
    </location>
</feature>
<feature type="transmembrane region" description="Helical" evidence="8">
    <location>
        <begin position="260"/>
        <end position="279"/>
    </location>
</feature>
<feature type="domain" description="Major facilitator superfamily (MFS) profile" evidence="9">
    <location>
        <begin position="17"/>
        <end position="405"/>
    </location>
</feature>
<feature type="transmembrane region" description="Helical" evidence="8">
    <location>
        <begin position="54"/>
        <end position="75"/>
    </location>
</feature>
<dbReference type="Proteomes" id="UP000015346">
    <property type="component" value="Unassembled WGS sequence"/>
</dbReference>
<keyword evidence="6 8" id="KW-0472">Membrane</keyword>
<keyword evidence="4 8" id="KW-0812">Transmembrane</keyword>
<dbReference type="InterPro" id="IPR036259">
    <property type="entry name" value="MFS_trans_sf"/>
</dbReference>
<feature type="region of interest" description="Disordered" evidence="7">
    <location>
        <begin position="525"/>
        <end position="553"/>
    </location>
</feature>
<dbReference type="InterPro" id="IPR010290">
    <property type="entry name" value="TM_effector"/>
</dbReference>
<comment type="subcellular location">
    <subcellularLocation>
        <location evidence="1">Cell membrane</location>
        <topology evidence="1">Multi-pass membrane protein</topology>
    </subcellularLocation>
</comment>
<keyword evidence="5 8" id="KW-1133">Transmembrane helix</keyword>
<sequence length="553" mass="58103">MTAAADHSSLAPLRLPLFRNVWIASLLSNFGSQIQAVGAAWLMTAIAGSADMVALVQSAVALPVMLLSLVAGALADSHDRRIVMLTAQTVMFAVSLTLALVTWAGLATPWLLLLFTFLLGCGAALNLPAWQASVGDMVPRPTLPQAVALNSMGFNLARSLGPALGGAVVALAGAAAAFAVNALSYLALIVVLLRWRPERPDDALPRESLGPAMLTGVRYVLLSPAVLRVLARGAIFGFGAVAVQSLLPLIARGPVGGGPLTYGLLLGAFGIGAVGGALVSTRLRARLSTEGLVRLSALAFAASLAVMALVSHPAALAAALLVAGTGWVLALSSFNVSVQMATPRWVVARALSLYQMATFGGMAGGSAVWGLLAEGAGLGTALLTAAAVLALCAAMGLQLPLAESEGRDLGPLRRWTAPETAVPVDGRTGPVAVSIEWRIDPSETEAFLAAMAERRRIRRRDGAHHWSLLRDLGDPTLWVERYDVATWADYVRLNNRQTREDAAVYDRIRALHRGPWPPEVRRMIERDPRASAAEPARTARELAAPLAESQRLS</sequence>
<feature type="transmembrane region" description="Helical" evidence="8">
    <location>
        <begin position="216"/>
        <end position="240"/>
    </location>
</feature>
<evidence type="ECO:0000256" key="2">
    <source>
        <dbReference type="ARBA" id="ARBA00022448"/>
    </source>
</evidence>
<dbReference type="PATRIC" id="fig|1123069.3.peg.2583"/>
<feature type="transmembrane region" description="Helical" evidence="8">
    <location>
        <begin position="291"/>
        <end position="310"/>
    </location>
</feature>
<keyword evidence="2" id="KW-0813">Transport</keyword>
<evidence type="ECO:0000256" key="7">
    <source>
        <dbReference type="SAM" id="MobiDB-lite"/>
    </source>
</evidence>